<feature type="region of interest" description="Disordered" evidence="7">
    <location>
        <begin position="137"/>
        <end position="175"/>
    </location>
</feature>
<evidence type="ECO:0000256" key="2">
    <source>
        <dbReference type="ARBA" id="ARBA00006824"/>
    </source>
</evidence>
<evidence type="ECO:0000256" key="7">
    <source>
        <dbReference type="SAM" id="MobiDB-lite"/>
    </source>
</evidence>
<feature type="transmembrane region" description="Helical" evidence="6">
    <location>
        <begin position="42"/>
        <end position="67"/>
    </location>
</feature>
<evidence type="ECO:0000313" key="8">
    <source>
        <dbReference type="EMBL" id="KAK4523276.1"/>
    </source>
</evidence>
<dbReference type="Pfam" id="PF04117">
    <property type="entry name" value="Mpv17_PMP22"/>
    <property type="match status" value="1"/>
</dbReference>
<dbReference type="GO" id="GO:0016020">
    <property type="term" value="C:membrane"/>
    <property type="evidence" value="ECO:0007669"/>
    <property type="project" value="UniProtKB-SubCell"/>
</dbReference>
<organism evidence="8 9">
    <name type="scientific">Galdieria yellowstonensis</name>
    <dbReference type="NCBI Taxonomy" id="3028027"/>
    <lineage>
        <taxon>Eukaryota</taxon>
        <taxon>Rhodophyta</taxon>
        <taxon>Bangiophyceae</taxon>
        <taxon>Galdieriales</taxon>
        <taxon>Galdieriaceae</taxon>
        <taxon>Galdieria</taxon>
    </lineage>
</organism>
<comment type="caution">
    <text evidence="8">The sequence shown here is derived from an EMBL/GenBank/DDBJ whole genome shotgun (WGS) entry which is preliminary data.</text>
</comment>
<feature type="compositionally biased region" description="Basic and acidic residues" evidence="7">
    <location>
        <begin position="139"/>
        <end position="149"/>
    </location>
</feature>
<accession>A0AAV9I3P1</accession>
<name>A0AAV9I3P1_9RHOD</name>
<evidence type="ECO:0000256" key="3">
    <source>
        <dbReference type="ARBA" id="ARBA00022692"/>
    </source>
</evidence>
<dbReference type="InterPro" id="IPR007248">
    <property type="entry name" value="Mpv17_PMP22"/>
</dbReference>
<comment type="subcellular location">
    <subcellularLocation>
        <location evidence="1">Membrane</location>
        <topology evidence="1">Multi-pass membrane protein</topology>
    </subcellularLocation>
</comment>
<evidence type="ECO:0000256" key="4">
    <source>
        <dbReference type="ARBA" id="ARBA00022989"/>
    </source>
</evidence>
<evidence type="ECO:0000256" key="5">
    <source>
        <dbReference type="ARBA" id="ARBA00023136"/>
    </source>
</evidence>
<feature type="transmembrane region" description="Helical" evidence="6">
    <location>
        <begin position="12"/>
        <end position="30"/>
    </location>
</feature>
<keyword evidence="5 6" id="KW-0472">Membrane</keyword>
<evidence type="ECO:0000256" key="1">
    <source>
        <dbReference type="ARBA" id="ARBA00004141"/>
    </source>
</evidence>
<protein>
    <recommendedName>
        <fullName evidence="10">Peroxisomal membrane MPV17/PMP22-like protein</fullName>
    </recommendedName>
</protein>
<dbReference type="PANTHER" id="PTHR11266">
    <property type="entry name" value="PEROXISOMAL MEMBRANE PROTEIN 2, PXMP2 MPV17"/>
    <property type="match status" value="1"/>
</dbReference>
<dbReference type="EMBL" id="JANCYU010000013">
    <property type="protein sequence ID" value="KAK4523276.1"/>
    <property type="molecule type" value="Genomic_DNA"/>
</dbReference>
<evidence type="ECO:0000313" key="9">
    <source>
        <dbReference type="Proteomes" id="UP001300502"/>
    </source>
</evidence>
<keyword evidence="3 6" id="KW-0812">Transmembrane</keyword>
<evidence type="ECO:0000256" key="6">
    <source>
        <dbReference type="RuleBase" id="RU363053"/>
    </source>
</evidence>
<evidence type="ECO:0008006" key="10">
    <source>
        <dbReference type="Google" id="ProtNLM"/>
    </source>
</evidence>
<keyword evidence="4 6" id="KW-1133">Transmembrane helix</keyword>
<keyword evidence="9" id="KW-1185">Reference proteome</keyword>
<dbReference type="Proteomes" id="UP001300502">
    <property type="component" value="Unassembled WGS sequence"/>
</dbReference>
<feature type="compositionally biased region" description="Polar residues" evidence="7">
    <location>
        <begin position="162"/>
        <end position="175"/>
    </location>
</feature>
<dbReference type="GO" id="GO:0005737">
    <property type="term" value="C:cytoplasm"/>
    <property type="evidence" value="ECO:0007669"/>
    <property type="project" value="TreeGrafter"/>
</dbReference>
<sequence>MTERTMSWQRMCRFALWGACVGAPLLHFWHSFIELFQPSASHWRALCSVVIDQGFMTPLYTMLFMIYDAVASGSPLRVGIQRARTESYSVIWKTWVFWYPAQFLNLRFIPVDLRVAYINAVNVGWNMYFSYITKSPLSADKKEPNKDNKEEEEEMHKKKKSSGNVPLQQITIRTD</sequence>
<dbReference type="AlphaFoldDB" id="A0AAV9I3P1"/>
<reference evidence="8 9" key="1">
    <citation type="submission" date="2022-07" db="EMBL/GenBank/DDBJ databases">
        <title>Genome-wide signatures of adaptation to extreme environments.</title>
        <authorList>
            <person name="Cho C.H."/>
            <person name="Yoon H.S."/>
        </authorList>
    </citation>
    <scope>NUCLEOTIDE SEQUENCE [LARGE SCALE GENOMIC DNA]</scope>
    <source>
        <strain evidence="8 9">108.79 E11</strain>
    </source>
</reference>
<gene>
    <name evidence="8" type="ORF">GAYE_PCTG50G1169</name>
</gene>
<comment type="similarity">
    <text evidence="2 6">Belongs to the peroxisomal membrane protein PXMP2/4 family.</text>
</comment>
<proteinExistence type="inferred from homology"/>